<name>A0A453L5B2_AEGTS</name>
<proteinExistence type="predicted"/>
<reference evidence="2" key="4">
    <citation type="submission" date="2019-03" db="UniProtKB">
        <authorList>
            <consortium name="EnsemblPlants"/>
        </authorList>
    </citation>
    <scope>IDENTIFICATION</scope>
</reference>
<accession>A0A453L5B2</accession>
<protein>
    <submittedName>
        <fullName evidence="2">Uncharacterized protein</fullName>
    </submittedName>
</protein>
<keyword evidence="3" id="KW-1185">Reference proteome</keyword>
<dbReference type="AlphaFoldDB" id="A0A453L5B2"/>
<dbReference type="PANTHER" id="PTHR48454">
    <property type="entry name" value="PUTATIVE RNA-BINDING DOMAIN-CONTAINING PROTEIN-RELATED"/>
    <property type="match status" value="1"/>
</dbReference>
<dbReference type="EnsemblPlants" id="AET5Gv20631900.5">
    <property type="protein sequence ID" value="AET5Gv20631900.5"/>
    <property type="gene ID" value="AET5Gv20631900"/>
</dbReference>
<feature type="region of interest" description="Disordered" evidence="1">
    <location>
        <begin position="91"/>
        <end position="117"/>
    </location>
</feature>
<sequence>QAAFDEYREKLEAARKEEGEARAAHAGKRNVLDGVRSTIGKLNQATSVEEIDELIVRKQRTMEHETISLKEEKLFIKEINDLKAQRKQACSNMGSEAEMSEAFHQKDHIHEQHKVFS</sequence>
<evidence type="ECO:0000313" key="3">
    <source>
        <dbReference type="Proteomes" id="UP000015105"/>
    </source>
</evidence>
<dbReference type="PANTHER" id="PTHR48454:SF1">
    <property type="entry name" value="PROTON PUMP-INTERACTOR 1"/>
    <property type="match status" value="1"/>
</dbReference>
<dbReference type="Gramene" id="AET5Gv20631900.5">
    <property type="protein sequence ID" value="AET5Gv20631900.5"/>
    <property type="gene ID" value="AET5Gv20631900"/>
</dbReference>
<organism evidence="2 3">
    <name type="scientific">Aegilops tauschii subsp. strangulata</name>
    <name type="common">Goatgrass</name>
    <dbReference type="NCBI Taxonomy" id="200361"/>
    <lineage>
        <taxon>Eukaryota</taxon>
        <taxon>Viridiplantae</taxon>
        <taxon>Streptophyta</taxon>
        <taxon>Embryophyta</taxon>
        <taxon>Tracheophyta</taxon>
        <taxon>Spermatophyta</taxon>
        <taxon>Magnoliopsida</taxon>
        <taxon>Liliopsida</taxon>
        <taxon>Poales</taxon>
        <taxon>Poaceae</taxon>
        <taxon>BOP clade</taxon>
        <taxon>Pooideae</taxon>
        <taxon>Triticodae</taxon>
        <taxon>Triticeae</taxon>
        <taxon>Triticinae</taxon>
        <taxon>Aegilops</taxon>
    </lineage>
</organism>
<dbReference type="Proteomes" id="UP000015105">
    <property type="component" value="Chromosome 5D"/>
</dbReference>
<evidence type="ECO:0000313" key="2">
    <source>
        <dbReference type="EnsemblPlants" id="AET5Gv20631900.5"/>
    </source>
</evidence>
<reference evidence="3" key="2">
    <citation type="journal article" date="2017" name="Nat. Plants">
        <title>The Aegilops tauschii genome reveals multiple impacts of transposons.</title>
        <authorList>
            <person name="Zhao G."/>
            <person name="Zou C."/>
            <person name="Li K."/>
            <person name="Wang K."/>
            <person name="Li T."/>
            <person name="Gao L."/>
            <person name="Zhang X."/>
            <person name="Wang H."/>
            <person name="Yang Z."/>
            <person name="Liu X."/>
            <person name="Jiang W."/>
            <person name="Mao L."/>
            <person name="Kong X."/>
            <person name="Jiao Y."/>
            <person name="Jia J."/>
        </authorList>
    </citation>
    <scope>NUCLEOTIDE SEQUENCE [LARGE SCALE GENOMIC DNA]</scope>
    <source>
        <strain evidence="3">cv. AL8/78</strain>
    </source>
</reference>
<feature type="compositionally biased region" description="Basic and acidic residues" evidence="1">
    <location>
        <begin position="101"/>
        <end position="117"/>
    </location>
</feature>
<reference evidence="2" key="3">
    <citation type="journal article" date="2017" name="Nature">
        <title>Genome sequence of the progenitor of the wheat D genome Aegilops tauschii.</title>
        <authorList>
            <person name="Luo M.C."/>
            <person name="Gu Y.Q."/>
            <person name="Puiu D."/>
            <person name="Wang H."/>
            <person name="Twardziok S.O."/>
            <person name="Deal K.R."/>
            <person name="Huo N."/>
            <person name="Zhu T."/>
            <person name="Wang L."/>
            <person name="Wang Y."/>
            <person name="McGuire P.E."/>
            <person name="Liu S."/>
            <person name="Long H."/>
            <person name="Ramasamy R.K."/>
            <person name="Rodriguez J.C."/>
            <person name="Van S.L."/>
            <person name="Yuan L."/>
            <person name="Wang Z."/>
            <person name="Xia Z."/>
            <person name="Xiao L."/>
            <person name="Anderson O.D."/>
            <person name="Ouyang S."/>
            <person name="Liang Y."/>
            <person name="Zimin A.V."/>
            <person name="Pertea G."/>
            <person name="Qi P."/>
            <person name="Bennetzen J.L."/>
            <person name="Dai X."/>
            <person name="Dawson M.W."/>
            <person name="Muller H.G."/>
            <person name="Kugler K."/>
            <person name="Rivarola-Duarte L."/>
            <person name="Spannagl M."/>
            <person name="Mayer K.F.X."/>
            <person name="Lu F.H."/>
            <person name="Bevan M.W."/>
            <person name="Leroy P."/>
            <person name="Li P."/>
            <person name="You F.M."/>
            <person name="Sun Q."/>
            <person name="Liu Z."/>
            <person name="Lyons E."/>
            <person name="Wicker T."/>
            <person name="Salzberg S.L."/>
            <person name="Devos K.M."/>
            <person name="Dvorak J."/>
        </authorList>
    </citation>
    <scope>NUCLEOTIDE SEQUENCE [LARGE SCALE GENOMIC DNA]</scope>
    <source>
        <strain evidence="2">cv. AL8/78</strain>
    </source>
</reference>
<reference evidence="3" key="1">
    <citation type="journal article" date="2014" name="Science">
        <title>Ancient hybridizations among the ancestral genomes of bread wheat.</title>
        <authorList>
            <consortium name="International Wheat Genome Sequencing Consortium,"/>
            <person name="Marcussen T."/>
            <person name="Sandve S.R."/>
            <person name="Heier L."/>
            <person name="Spannagl M."/>
            <person name="Pfeifer M."/>
            <person name="Jakobsen K.S."/>
            <person name="Wulff B.B."/>
            <person name="Steuernagel B."/>
            <person name="Mayer K.F."/>
            <person name="Olsen O.A."/>
        </authorList>
    </citation>
    <scope>NUCLEOTIDE SEQUENCE [LARGE SCALE GENOMIC DNA]</scope>
    <source>
        <strain evidence="3">cv. AL8/78</strain>
    </source>
</reference>
<reference evidence="2" key="5">
    <citation type="journal article" date="2021" name="G3 (Bethesda)">
        <title>Aegilops tauschii genome assembly Aet v5.0 features greater sequence contiguity and improved annotation.</title>
        <authorList>
            <person name="Wang L."/>
            <person name="Zhu T."/>
            <person name="Rodriguez J.C."/>
            <person name="Deal K.R."/>
            <person name="Dubcovsky J."/>
            <person name="McGuire P.E."/>
            <person name="Lux T."/>
            <person name="Spannagl M."/>
            <person name="Mayer K.F.X."/>
            <person name="Baldrich P."/>
            <person name="Meyers B.C."/>
            <person name="Huo N."/>
            <person name="Gu Y.Q."/>
            <person name="Zhou H."/>
            <person name="Devos K.M."/>
            <person name="Bennetzen J.L."/>
            <person name="Unver T."/>
            <person name="Budak H."/>
            <person name="Gulick P.J."/>
            <person name="Galiba G."/>
            <person name="Kalapos B."/>
            <person name="Nelson D.R."/>
            <person name="Li P."/>
            <person name="You F.M."/>
            <person name="Luo M.C."/>
            <person name="Dvorak J."/>
        </authorList>
    </citation>
    <scope>NUCLEOTIDE SEQUENCE [LARGE SCALE GENOMIC DNA]</scope>
    <source>
        <strain evidence="2">cv. AL8/78</strain>
    </source>
</reference>
<evidence type="ECO:0000256" key="1">
    <source>
        <dbReference type="SAM" id="MobiDB-lite"/>
    </source>
</evidence>